<dbReference type="Proteomes" id="UP001221757">
    <property type="component" value="Unassembled WGS sequence"/>
</dbReference>
<evidence type="ECO:0008006" key="3">
    <source>
        <dbReference type="Google" id="ProtNLM"/>
    </source>
</evidence>
<dbReference type="InterPro" id="IPR027417">
    <property type="entry name" value="P-loop_NTPase"/>
</dbReference>
<proteinExistence type="predicted"/>
<reference evidence="1" key="1">
    <citation type="submission" date="2023-03" db="EMBL/GenBank/DDBJ databases">
        <title>Massive genome expansion in bonnet fungi (Mycena s.s.) driven by repeated elements and novel gene families across ecological guilds.</title>
        <authorList>
            <consortium name="Lawrence Berkeley National Laboratory"/>
            <person name="Harder C.B."/>
            <person name="Miyauchi S."/>
            <person name="Viragh M."/>
            <person name="Kuo A."/>
            <person name="Thoen E."/>
            <person name="Andreopoulos B."/>
            <person name="Lu D."/>
            <person name="Skrede I."/>
            <person name="Drula E."/>
            <person name="Henrissat B."/>
            <person name="Morin E."/>
            <person name="Kohler A."/>
            <person name="Barry K."/>
            <person name="LaButti K."/>
            <person name="Morin E."/>
            <person name="Salamov A."/>
            <person name="Lipzen A."/>
            <person name="Mereny Z."/>
            <person name="Hegedus B."/>
            <person name="Baldrian P."/>
            <person name="Stursova M."/>
            <person name="Weitz H."/>
            <person name="Taylor A."/>
            <person name="Grigoriev I.V."/>
            <person name="Nagy L.G."/>
            <person name="Martin F."/>
            <person name="Kauserud H."/>
        </authorList>
    </citation>
    <scope>NUCLEOTIDE SEQUENCE</scope>
    <source>
        <strain evidence="1">CBHHK067</strain>
    </source>
</reference>
<dbReference type="EMBL" id="JARKIE010000125">
    <property type="protein sequence ID" value="KAJ7679938.1"/>
    <property type="molecule type" value="Genomic_DNA"/>
</dbReference>
<protein>
    <recommendedName>
        <fullName evidence="3">P-loop containing nucleoside triphosphate hydrolase protein</fullName>
    </recommendedName>
</protein>
<evidence type="ECO:0000313" key="1">
    <source>
        <dbReference type="EMBL" id="KAJ7679938.1"/>
    </source>
</evidence>
<sequence>MASTPWVDRRGAKRTVEMQVLVLGFPRTGTTSIQAALRLLGYHDIHHMRSMYENPAEADMWVEAINARFFGRGTPYGRAEWDQLLGHCQAVTDAPSMLFSADLIAAYPEAMVVLQNRNIDKWWMSYVGSIGTLHTNLGFRLAQVLDPALRKFVSAQRLVLSALLGPVVTEEGAKARFTDHYNGVRMLVPKERLLEYDVKDGWGPLCAFLGKDVPAGEFPRMNDTQVFTGRCSLNWRSLGYICEVCLINYDVYGICEHFTA</sequence>
<name>A0AAD7D904_MYCRO</name>
<dbReference type="PANTHER" id="PTHR36978">
    <property type="entry name" value="P-LOOP CONTAINING NUCLEOTIDE TRIPHOSPHATE HYDROLASE"/>
    <property type="match status" value="1"/>
</dbReference>
<dbReference type="PANTHER" id="PTHR36978:SF4">
    <property type="entry name" value="P-LOOP CONTAINING NUCLEOSIDE TRIPHOSPHATE HYDROLASE PROTEIN"/>
    <property type="match status" value="1"/>
</dbReference>
<dbReference type="AlphaFoldDB" id="A0AAD7D904"/>
<dbReference type="Pfam" id="PF17784">
    <property type="entry name" value="Sulfotransfer_4"/>
    <property type="match status" value="1"/>
</dbReference>
<evidence type="ECO:0000313" key="2">
    <source>
        <dbReference type="Proteomes" id="UP001221757"/>
    </source>
</evidence>
<gene>
    <name evidence="1" type="ORF">B0H17DRAFT_1161218</name>
</gene>
<organism evidence="1 2">
    <name type="scientific">Mycena rosella</name>
    <name type="common">Pink bonnet</name>
    <name type="synonym">Agaricus rosellus</name>
    <dbReference type="NCBI Taxonomy" id="1033263"/>
    <lineage>
        <taxon>Eukaryota</taxon>
        <taxon>Fungi</taxon>
        <taxon>Dikarya</taxon>
        <taxon>Basidiomycota</taxon>
        <taxon>Agaricomycotina</taxon>
        <taxon>Agaricomycetes</taxon>
        <taxon>Agaricomycetidae</taxon>
        <taxon>Agaricales</taxon>
        <taxon>Marasmiineae</taxon>
        <taxon>Mycenaceae</taxon>
        <taxon>Mycena</taxon>
    </lineage>
</organism>
<dbReference type="SUPFAM" id="SSF52540">
    <property type="entry name" value="P-loop containing nucleoside triphosphate hydrolases"/>
    <property type="match status" value="1"/>
</dbReference>
<dbReference type="Gene3D" id="3.40.50.300">
    <property type="entry name" value="P-loop containing nucleotide triphosphate hydrolases"/>
    <property type="match status" value="1"/>
</dbReference>
<comment type="caution">
    <text evidence="1">The sequence shown here is derived from an EMBL/GenBank/DDBJ whole genome shotgun (WGS) entry which is preliminary data.</text>
</comment>
<keyword evidence="2" id="KW-1185">Reference proteome</keyword>
<dbReference type="InterPro" id="IPR040632">
    <property type="entry name" value="Sulfotransfer_4"/>
</dbReference>
<accession>A0AAD7D904</accession>